<keyword evidence="1" id="KW-0812">Transmembrane</keyword>
<proteinExistence type="predicted"/>
<comment type="caution">
    <text evidence="2">The sequence shown here is derived from an EMBL/GenBank/DDBJ whole genome shotgun (WGS) entry which is preliminary data.</text>
</comment>
<evidence type="ECO:0000313" key="2">
    <source>
        <dbReference type="EMBL" id="KKL91642.1"/>
    </source>
</evidence>
<reference evidence="2" key="1">
    <citation type="journal article" date="2015" name="Nature">
        <title>Complex archaea that bridge the gap between prokaryotes and eukaryotes.</title>
        <authorList>
            <person name="Spang A."/>
            <person name="Saw J.H."/>
            <person name="Jorgensen S.L."/>
            <person name="Zaremba-Niedzwiedzka K."/>
            <person name="Martijn J."/>
            <person name="Lind A.E."/>
            <person name="van Eijk R."/>
            <person name="Schleper C."/>
            <person name="Guy L."/>
            <person name="Ettema T.J."/>
        </authorList>
    </citation>
    <scope>NUCLEOTIDE SEQUENCE</scope>
</reference>
<name>A0A0F9IX16_9ZZZZ</name>
<feature type="transmembrane region" description="Helical" evidence="1">
    <location>
        <begin position="118"/>
        <end position="139"/>
    </location>
</feature>
<organism evidence="2">
    <name type="scientific">marine sediment metagenome</name>
    <dbReference type="NCBI Taxonomy" id="412755"/>
    <lineage>
        <taxon>unclassified sequences</taxon>
        <taxon>metagenomes</taxon>
        <taxon>ecological metagenomes</taxon>
    </lineage>
</organism>
<accession>A0A0F9IX16</accession>
<dbReference type="EMBL" id="LAZR01019679">
    <property type="protein sequence ID" value="KKL91642.1"/>
    <property type="molecule type" value="Genomic_DNA"/>
</dbReference>
<keyword evidence="1" id="KW-1133">Transmembrane helix</keyword>
<feature type="transmembrane region" description="Helical" evidence="1">
    <location>
        <begin position="82"/>
        <end position="106"/>
    </location>
</feature>
<feature type="transmembrane region" description="Helical" evidence="1">
    <location>
        <begin position="9"/>
        <end position="27"/>
    </location>
</feature>
<protein>
    <submittedName>
        <fullName evidence="2">Uncharacterized protein</fullName>
    </submittedName>
</protein>
<sequence>MVTSFRDTFITFALIGIFIFASISFIVTTQKDNNVDETILENDVINRTYINLEANLSSFRGGAQEQKESFELDVPEPGFGSLIIFAIVGVGQIFSGMILGIYNVFIVLPASILGISPVVIQVLTTIIIISLILLIWRVYRVGA</sequence>
<keyword evidence="1" id="KW-0472">Membrane</keyword>
<dbReference type="AlphaFoldDB" id="A0A0F9IX16"/>
<evidence type="ECO:0000256" key="1">
    <source>
        <dbReference type="SAM" id="Phobius"/>
    </source>
</evidence>
<gene>
    <name evidence="2" type="ORF">LCGC14_1892650</name>
</gene>